<accession>A0A9D3UJQ8</accession>
<dbReference type="Proteomes" id="UP000828251">
    <property type="component" value="Unassembled WGS sequence"/>
</dbReference>
<evidence type="ECO:0000313" key="2">
    <source>
        <dbReference type="Proteomes" id="UP000828251"/>
    </source>
</evidence>
<name>A0A9D3UJQ8_9ROSI</name>
<comment type="caution">
    <text evidence="1">The sequence shown here is derived from an EMBL/GenBank/DDBJ whole genome shotgun (WGS) entry which is preliminary data.</text>
</comment>
<dbReference type="PANTHER" id="PTHR37758">
    <property type="entry name" value="OS03G0334300 PROTEIN"/>
    <property type="match status" value="1"/>
</dbReference>
<protein>
    <submittedName>
        <fullName evidence="1">Uncharacterized protein</fullName>
    </submittedName>
</protein>
<dbReference type="GO" id="GO:0009507">
    <property type="term" value="C:chloroplast"/>
    <property type="evidence" value="ECO:0007669"/>
    <property type="project" value="TreeGrafter"/>
</dbReference>
<reference evidence="1 2" key="1">
    <citation type="journal article" date="2021" name="Plant Biotechnol. J.">
        <title>Multi-omics assisted identification of the key and species-specific regulatory components of drought-tolerant mechanisms in Gossypium stocksii.</title>
        <authorList>
            <person name="Yu D."/>
            <person name="Ke L."/>
            <person name="Zhang D."/>
            <person name="Wu Y."/>
            <person name="Sun Y."/>
            <person name="Mei J."/>
            <person name="Sun J."/>
            <person name="Sun Y."/>
        </authorList>
    </citation>
    <scope>NUCLEOTIDE SEQUENCE [LARGE SCALE GENOMIC DNA]</scope>
    <source>
        <strain evidence="2">cv. E1</strain>
        <tissue evidence="1">Leaf</tissue>
    </source>
</reference>
<dbReference type="AlphaFoldDB" id="A0A9D3UJQ8"/>
<dbReference type="EMBL" id="JAIQCV010000011">
    <property type="protein sequence ID" value="KAH1046200.1"/>
    <property type="molecule type" value="Genomic_DNA"/>
</dbReference>
<organism evidence="1 2">
    <name type="scientific">Gossypium stocksii</name>
    <dbReference type="NCBI Taxonomy" id="47602"/>
    <lineage>
        <taxon>Eukaryota</taxon>
        <taxon>Viridiplantae</taxon>
        <taxon>Streptophyta</taxon>
        <taxon>Embryophyta</taxon>
        <taxon>Tracheophyta</taxon>
        <taxon>Spermatophyta</taxon>
        <taxon>Magnoliopsida</taxon>
        <taxon>eudicotyledons</taxon>
        <taxon>Gunneridae</taxon>
        <taxon>Pentapetalae</taxon>
        <taxon>rosids</taxon>
        <taxon>malvids</taxon>
        <taxon>Malvales</taxon>
        <taxon>Malvaceae</taxon>
        <taxon>Malvoideae</taxon>
        <taxon>Gossypium</taxon>
    </lineage>
</organism>
<sequence length="184" mass="20783">MAPPPKPNLTSQVRTSLLNDMETASFCNATTHNFITSSLPIKRIVKQLPEPCQTQTHHCCHSGMPLGFRGLQGHALNTKPKQRYGDAVAARCAAWDSGLLAELERELEVKEEEEWVKVGRLREKCKERKGMVELLECLEREAIQGEDHGREASDYNRRAQIFDKSSKVFQAIKARTQPTHSQNS</sequence>
<keyword evidence="2" id="KW-1185">Reference proteome</keyword>
<evidence type="ECO:0000313" key="1">
    <source>
        <dbReference type="EMBL" id="KAH1046200.1"/>
    </source>
</evidence>
<gene>
    <name evidence="1" type="ORF">J1N35_036984</name>
</gene>
<dbReference type="PANTHER" id="PTHR37758:SF1">
    <property type="entry name" value="OS03G0334300 PROTEIN"/>
    <property type="match status" value="1"/>
</dbReference>
<dbReference type="OrthoDB" id="25002at2759"/>
<proteinExistence type="predicted"/>